<organism evidence="2 3">
    <name type="scientific">Ceratodon purpureus</name>
    <name type="common">Fire moss</name>
    <name type="synonym">Dicranum purpureum</name>
    <dbReference type="NCBI Taxonomy" id="3225"/>
    <lineage>
        <taxon>Eukaryota</taxon>
        <taxon>Viridiplantae</taxon>
        <taxon>Streptophyta</taxon>
        <taxon>Embryophyta</taxon>
        <taxon>Bryophyta</taxon>
        <taxon>Bryophytina</taxon>
        <taxon>Bryopsida</taxon>
        <taxon>Dicranidae</taxon>
        <taxon>Pseudoditrichales</taxon>
        <taxon>Ditrichaceae</taxon>
        <taxon>Ceratodon</taxon>
    </lineage>
</organism>
<sequence>FPIVRFRAHYGNNHNPYIFPLNVSQVFFMPDAADREWRVIIRHDPRAKRIVVDEVNGDFGAAELSDLPSREATSVDASTMTQASEQEEPEVESVPLPNVQVLDAQTHEEEDDDHYDDDQHVDEFIVEWVE</sequence>
<accession>A0A8T0HUM4</accession>
<evidence type="ECO:0000313" key="2">
    <source>
        <dbReference type="EMBL" id="KAG0574730.1"/>
    </source>
</evidence>
<evidence type="ECO:0000256" key="1">
    <source>
        <dbReference type="SAM" id="MobiDB-lite"/>
    </source>
</evidence>
<gene>
    <name evidence="2" type="ORF">KC19_VG286100</name>
</gene>
<proteinExistence type="predicted"/>
<reference evidence="2" key="1">
    <citation type="submission" date="2020-06" db="EMBL/GenBank/DDBJ databases">
        <title>WGS assembly of Ceratodon purpureus strain R40.</title>
        <authorList>
            <person name="Carey S.B."/>
            <person name="Jenkins J."/>
            <person name="Shu S."/>
            <person name="Lovell J.T."/>
            <person name="Sreedasyam A."/>
            <person name="Maumus F."/>
            <person name="Tiley G.P."/>
            <person name="Fernandez-Pozo N."/>
            <person name="Barry K."/>
            <person name="Chen C."/>
            <person name="Wang M."/>
            <person name="Lipzen A."/>
            <person name="Daum C."/>
            <person name="Saski C.A."/>
            <person name="Payton A.C."/>
            <person name="Mcbreen J.C."/>
            <person name="Conrad R.E."/>
            <person name="Kollar L.M."/>
            <person name="Olsson S."/>
            <person name="Huttunen S."/>
            <person name="Landis J.B."/>
            <person name="Wickett N.J."/>
            <person name="Johnson M.G."/>
            <person name="Rensing S.A."/>
            <person name="Grimwood J."/>
            <person name="Schmutz J."/>
            <person name="Mcdaniel S.F."/>
        </authorList>
    </citation>
    <scope>NUCLEOTIDE SEQUENCE</scope>
    <source>
        <strain evidence="2">R40</strain>
    </source>
</reference>
<protein>
    <submittedName>
        <fullName evidence="2">Uncharacterized protein</fullName>
    </submittedName>
</protein>
<comment type="caution">
    <text evidence="2">The sequence shown here is derived from an EMBL/GenBank/DDBJ whole genome shotgun (WGS) entry which is preliminary data.</text>
</comment>
<feature type="compositionally biased region" description="Polar residues" evidence="1">
    <location>
        <begin position="71"/>
        <end position="81"/>
    </location>
</feature>
<name>A0A8T0HUM4_CERPU</name>
<feature type="region of interest" description="Disordered" evidence="1">
    <location>
        <begin position="63"/>
        <end position="121"/>
    </location>
</feature>
<dbReference type="AlphaFoldDB" id="A0A8T0HUM4"/>
<evidence type="ECO:0000313" key="3">
    <source>
        <dbReference type="Proteomes" id="UP000822688"/>
    </source>
</evidence>
<keyword evidence="3" id="KW-1185">Reference proteome</keyword>
<dbReference type="Proteomes" id="UP000822688">
    <property type="component" value="Chromosome V"/>
</dbReference>
<dbReference type="EMBL" id="CM026426">
    <property type="protein sequence ID" value="KAG0574730.1"/>
    <property type="molecule type" value="Genomic_DNA"/>
</dbReference>
<feature type="non-terminal residue" evidence="2">
    <location>
        <position position="1"/>
    </location>
</feature>